<organism evidence="2 3">
    <name type="scientific">Vagococcus elongatus</name>
    <dbReference type="NCBI Taxonomy" id="180344"/>
    <lineage>
        <taxon>Bacteria</taxon>
        <taxon>Bacillati</taxon>
        <taxon>Bacillota</taxon>
        <taxon>Bacilli</taxon>
        <taxon>Lactobacillales</taxon>
        <taxon>Enterococcaceae</taxon>
        <taxon>Vagococcus</taxon>
    </lineage>
</organism>
<keyword evidence="3" id="KW-1185">Reference proteome</keyword>
<dbReference type="InterPro" id="IPR000905">
    <property type="entry name" value="Gcp-like_dom"/>
</dbReference>
<evidence type="ECO:0000313" key="2">
    <source>
        <dbReference type="EMBL" id="RSU14345.1"/>
    </source>
</evidence>
<dbReference type="PANTHER" id="PTHR11735">
    <property type="entry name" value="TRNA N6-ADENOSINE THREONYLCARBAMOYLTRANSFERASE"/>
    <property type="match status" value="1"/>
</dbReference>
<dbReference type="Gene3D" id="3.30.420.40">
    <property type="match status" value="2"/>
</dbReference>
<evidence type="ECO:0000313" key="3">
    <source>
        <dbReference type="Proteomes" id="UP000287605"/>
    </source>
</evidence>
<comment type="caution">
    <text evidence="2">The sequence shown here is derived from an EMBL/GenBank/DDBJ whole genome shotgun (WGS) entry which is preliminary data.</text>
</comment>
<dbReference type="OrthoDB" id="9784166at2"/>
<sequence length="240" mass="26999">MKILALDTSNQTMSIALLEDEKMLASYTTSVHRNHSVTLMPAIEYLMVKNNVKPKELDRIVVAKGPGSYTGLRIGVTTAKTLAWTLGIELTAVSSLAHLASSVSEKETMIVPVFDARRGNVYTGVYRWEENKLCSVVEDQHTHFGRWLEQLAQLFDGEAIVFVGELSASLKEQIYSQPTEKYTIDENFLLNSVNLGRLGLEELPVAHLESFVPTYLKLAEAEEKWLSTNPKQRNHYVEKI</sequence>
<dbReference type="Proteomes" id="UP000287605">
    <property type="component" value="Unassembled WGS sequence"/>
</dbReference>
<dbReference type="EMBL" id="NGKA01000003">
    <property type="protein sequence ID" value="RSU14345.1"/>
    <property type="molecule type" value="Genomic_DNA"/>
</dbReference>
<dbReference type="GO" id="GO:0005829">
    <property type="term" value="C:cytosol"/>
    <property type="evidence" value="ECO:0007669"/>
    <property type="project" value="TreeGrafter"/>
</dbReference>
<dbReference type="Pfam" id="PF00814">
    <property type="entry name" value="TsaD"/>
    <property type="match status" value="1"/>
</dbReference>
<feature type="domain" description="Gcp-like" evidence="1">
    <location>
        <begin position="31"/>
        <end position="176"/>
    </location>
</feature>
<dbReference type="InterPro" id="IPR043129">
    <property type="entry name" value="ATPase_NBD"/>
</dbReference>
<dbReference type="InterPro" id="IPR022496">
    <property type="entry name" value="T6A_TsaB"/>
</dbReference>
<dbReference type="NCBIfam" id="TIGR03725">
    <property type="entry name" value="T6A_YeaZ"/>
    <property type="match status" value="1"/>
</dbReference>
<reference evidence="2 3" key="1">
    <citation type="submission" date="2017-05" db="EMBL/GenBank/DDBJ databases">
        <title>Vagococcus spp. assemblies.</title>
        <authorList>
            <person name="Gulvik C.A."/>
        </authorList>
    </citation>
    <scope>NUCLEOTIDE SEQUENCE [LARGE SCALE GENOMIC DNA]</scope>
    <source>
        <strain evidence="2 3">CCUG 51432</strain>
    </source>
</reference>
<dbReference type="PANTHER" id="PTHR11735:SF11">
    <property type="entry name" value="TRNA THREONYLCARBAMOYLADENOSINE BIOSYNTHESIS PROTEIN TSAB"/>
    <property type="match status" value="1"/>
</dbReference>
<proteinExistence type="predicted"/>
<evidence type="ECO:0000259" key="1">
    <source>
        <dbReference type="Pfam" id="PF00814"/>
    </source>
</evidence>
<dbReference type="GO" id="GO:0016740">
    <property type="term" value="F:transferase activity"/>
    <property type="evidence" value="ECO:0007669"/>
    <property type="project" value="UniProtKB-KW"/>
</dbReference>
<dbReference type="SUPFAM" id="SSF53067">
    <property type="entry name" value="Actin-like ATPase domain"/>
    <property type="match status" value="2"/>
</dbReference>
<name>A0A430B1Y7_9ENTE</name>
<keyword evidence="2" id="KW-0808">Transferase</keyword>
<dbReference type="CDD" id="cd24032">
    <property type="entry name" value="ASKHA_NBD_TsaB"/>
    <property type="match status" value="1"/>
</dbReference>
<accession>A0A430B1Y7</accession>
<gene>
    <name evidence="2" type="ORF">CBF29_03325</name>
</gene>
<dbReference type="AlphaFoldDB" id="A0A430B1Y7"/>
<protein>
    <submittedName>
        <fullName evidence="2">tRNA (Adenosine(37)-N6)-threonylcarbamoyltransferase complex dimerization subunit type 1 TsaB</fullName>
    </submittedName>
</protein>
<dbReference type="GO" id="GO:0002949">
    <property type="term" value="P:tRNA threonylcarbamoyladenosine modification"/>
    <property type="evidence" value="ECO:0007669"/>
    <property type="project" value="InterPro"/>
</dbReference>
<dbReference type="RefSeq" id="WP_126807307.1">
    <property type="nucleotide sequence ID" value="NZ_NGKA01000003.1"/>
</dbReference>